<reference evidence="3" key="1">
    <citation type="submission" date="2017-05" db="EMBL/GenBank/DDBJ databases">
        <title>The Genome Sequence of EEnterococcus faecalis 9F2_4866.</title>
        <authorList>
            <consortium name="The Broad Institute Genomics Platform"/>
            <consortium name="The Broad Institute Genomic Center for Infectious Diseases"/>
            <person name="Earl A."/>
            <person name="Manson A."/>
            <person name="Schwartman J."/>
            <person name="Gilmore M."/>
            <person name="Abouelleil A."/>
            <person name="Cao P."/>
            <person name="Chapman S."/>
            <person name="Cusick C."/>
            <person name="Shea T."/>
            <person name="Young S."/>
            <person name="Neafsey D."/>
            <person name="Nusbaum C."/>
            <person name="Birren B."/>
        </authorList>
    </citation>
    <scope>NUCLEOTIDE SEQUENCE [LARGE SCALE GENOMIC DNA]</scope>
    <source>
        <strain evidence="3">7F3_DIV0205</strain>
    </source>
</reference>
<name>A0AAQ3W7V3_9ENTE</name>
<feature type="domain" description="AB hydrolase-1" evidence="1">
    <location>
        <begin position="4"/>
        <end position="196"/>
    </location>
</feature>
<dbReference type="PANTHER" id="PTHR43689">
    <property type="entry name" value="HYDROLASE"/>
    <property type="match status" value="1"/>
</dbReference>
<dbReference type="PRINTS" id="PR00111">
    <property type="entry name" value="ABHYDROLASE"/>
</dbReference>
<dbReference type="Gene3D" id="3.40.50.1820">
    <property type="entry name" value="alpha/beta hydrolase"/>
    <property type="match status" value="1"/>
</dbReference>
<evidence type="ECO:0000313" key="2">
    <source>
        <dbReference type="EMBL" id="WYK00374.1"/>
    </source>
</evidence>
<accession>A0AAQ3W7V3</accession>
<dbReference type="PANTHER" id="PTHR43689:SF8">
    <property type="entry name" value="ALPHA_BETA-HYDROLASES SUPERFAMILY PROTEIN"/>
    <property type="match status" value="1"/>
</dbReference>
<sequence length="207" mass="23479">MEYVFVHGLGQRSSSWEQTISFMSEPEEIRCPDLFALLENKECTYASLYEVFSTYCEAIPEPLNLCGLSLGGILALNYAIDYPEKVDSLVLIGAQYKMPKRLLKFQNMIFQVMPNSTFKKMGMQKQELIQLTGSMSDLDFSSKLKDISCDTLVLIGGKDRANKKAAERLAEKIERAKLRIVQASSHEVNVARPEDLGQELEVFYKSR</sequence>
<evidence type="ECO:0000259" key="1">
    <source>
        <dbReference type="Pfam" id="PF12697"/>
    </source>
</evidence>
<dbReference type="InterPro" id="IPR029058">
    <property type="entry name" value="AB_hydrolase_fold"/>
</dbReference>
<dbReference type="EMBL" id="CP147244">
    <property type="protein sequence ID" value="WYK00374.1"/>
    <property type="molecule type" value="Genomic_DNA"/>
</dbReference>
<evidence type="ECO:0000313" key="3">
    <source>
        <dbReference type="Proteomes" id="UP000194948"/>
    </source>
</evidence>
<dbReference type="SUPFAM" id="SSF53474">
    <property type="entry name" value="alpha/beta-Hydrolases"/>
    <property type="match status" value="1"/>
</dbReference>
<protein>
    <recommendedName>
        <fullName evidence="1">AB hydrolase-1 domain-containing protein</fullName>
    </recommendedName>
</protein>
<organism evidence="2 3">
    <name type="scientific">Candidatus Enterococcus palustris</name>
    <dbReference type="NCBI Taxonomy" id="1834189"/>
    <lineage>
        <taxon>Bacteria</taxon>
        <taxon>Bacillati</taxon>
        <taxon>Bacillota</taxon>
        <taxon>Bacilli</taxon>
        <taxon>Lactobacillales</taxon>
        <taxon>Enterococcaceae</taxon>
        <taxon>Enterococcus</taxon>
    </lineage>
</organism>
<dbReference type="InterPro" id="IPR000073">
    <property type="entry name" value="AB_hydrolase_1"/>
</dbReference>
<gene>
    <name evidence="2" type="ORF">A5821_001470</name>
</gene>
<dbReference type="AlphaFoldDB" id="A0AAQ3W7V3"/>
<proteinExistence type="predicted"/>
<reference evidence="2 3" key="2">
    <citation type="submission" date="2024-03" db="EMBL/GenBank/DDBJ databases">
        <title>The Genome Sequence of Enterococcus sp. DIV0205d.</title>
        <authorList>
            <consortium name="The Broad Institute Genomics Platform"/>
            <consortium name="The Broad Institute Microbial Omics Core"/>
            <consortium name="The Broad Institute Genomic Center for Infectious Diseases"/>
            <person name="Earl A."/>
            <person name="Manson A."/>
            <person name="Gilmore M."/>
            <person name="Schwartman J."/>
            <person name="Shea T."/>
            <person name="Abouelleil A."/>
            <person name="Cao P."/>
            <person name="Chapman S."/>
            <person name="Cusick C."/>
            <person name="Young S."/>
            <person name="Neafsey D."/>
            <person name="Nusbaum C."/>
            <person name="Birren B."/>
        </authorList>
    </citation>
    <scope>NUCLEOTIDE SEQUENCE [LARGE SCALE GENOMIC DNA]</scope>
    <source>
        <strain evidence="2 3">7F3_DIV0205</strain>
    </source>
</reference>
<dbReference type="RefSeq" id="WP_086313921.1">
    <property type="nucleotide sequence ID" value="NZ_CP147244.1"/>
</dbReference>
<keyword evidence="3" id="KW-1185">Reference proteome</keyword>
<dbReference type="Proteomes" id="UP000194948">
    <property type="component" value="Chromosome"/>
</dbReference>
<dbReference type="Pfam" id="PF12697">
    <property type="entry name" value="Abhydrolase_6"/>
    <property type="match status" value="1"/>
</dbReference>